<evidence type="ECO:0000313" key="2">
    <source>
        <dbReference type="EMBL" id="AJA07291.1"/>
    </source>
</evidence>
<dbReference type="KEGG" id="sphk:SKP52_01770"/>
<dbReference type="InterPro" id="IPR019627">
    <property type="entry name" value="YAcAr"/>
</dbReference>
<dbReference type="Pfam" id="PF10686">
    <property type="entry name" value="YAcAr"/>
    <property type="match status" value="1"/>
</dbReference>
<name>A0A0A7PB25_9SPHN</name>
<feature type="domain" description="YspA cpYpsA-related SLOG" evidence="1">
    <location>
        <begin position="204"/>
        <end position="264"/>
    </location>
</feature>
<protein>
    <recommendedName>
        <fullName evidence="1">YspA cpYpsA-related SLOG domain-containing protein</fullName>
    </recommendedName>
</protein>
<dbReference type="Proteomes" id="UP000030907">
    <property type="component" value="Chromosome"/>
</dbReference>
<proteinExistence type="predicted"/>
<gene>
    <name evidence="2" type="ORF">SKP52_01770</name>
</gene>
<dbReference type="STRING" id="1515612.SKP52_01770"/>
<organism evidence="2 3">
    <name type="scientific">Sphingopyxis fribergensis</name>
    <dbReference type="NCBI Taxonomy" id="1515612"/>
    <lineage>
        <taxon>Bacteria</taxon>
        <taxon>Pseudomonadati</taxon>
        <taxon>Pseudomonadota</taxon>
        <taxon>Alphaproteobacteria</taxon>
        <taxon>Sphingomonadales</taxon>
        <taxon>Sphingomonadaceae</taxon>
        <taxon>Sphingopyxis</taxon>
    </lineage>
</organism>
<reference evidence="2 3" key="1">
    <citation type="journal article" date="2015" name="Int. J. Syst. Evol. Microbiol.">
        <title>Description of Sphingopyxis fribergensis sp. nov. - a soil bacterium with the ability to degrade styrene and phenylacetic acid.</title>
        <authorList>
            <person name="Oelschlagel M."/>
            <person name="Ruckert C."/>
            <person name="Kalinowski J."/>
            <person name="Schmidt G."/>
            <person name="Schlomann M."/>
            <person name="Tischler D."/>
        </authorList>
    </citation>
    <scope>NUCLEOTIDE SEQUENCE [LARGE SCALE GENOMIC DNA]</scope>
    <source>
        <strain evidence="2 3">Kp5.2</strain>
    </source>
</reference>
<evidence type="ECO:0000259" key="1">
    <source>
        <dbReference type="Pfam" id="PF10686"/>
    </source>
</evidence>
<evidence type="ECO:0000313" key="3">
    <source>
        <dbReference type="Proteomes" id="UP000030907"/>
    </source>
</evidence>
<dbReference type="OrthoDB" id="7854101at2"/>
<sequence length="337" mass="37291">MSKPTALHSVSSFADLPELYAEAIATPDFVASFGDPLPLTIIEPDEEPAEHFMPDPLAAQAECGGIIAAIFDLLGDTRLDPLAPELAWGFVNSFHFVANKLEGREDRLADTIRDMARRLEPGEVFNKELEDTQLECQSVAEQRAAMEAMRDYAAAMYRAYAGRPWSPAKGSRASHVTTASQISALDFLRARSERKRDRYDPQGPVVVVSGPSDWHDWRIIWGRLDQIRTRIPHMVLVTTGQRLGVDAAAAAWAAQRGVVCIAFGLYGRGNGKAFRRNRNIAELMPVEALLCEGSGIQSSLYDLFNPEKGHRVPTHVFMRADQAPDVPIKKKRRVIAA</sequence>
<dbReference type="AlphaFoldDB" id="A0A0A7PB25"/>
<accession>A0A0A7PB25</accession>
<dbReference type="HOGENOM" id="CLU_054190_1_0_5"/>
<keyword evidence="3" id="KW-1185">Reference proteome</keyword>
<dbReference type="EMBL" id="CP009122">
    <property type="protein sequence ID" value="AJA07291.1"/>
    <property type="molecule type" value="Genomic_DNA"/>
</dbReference>
<dbReference type="RefSeq" id="WP_039570992.1">
    <property type="nucleotide sequence ID" value="NZ_CP009122.1"/>
</dbReference>